<evidence type="ECO:0000256" key="3">
    <source>
        <dbReference type="ARBA" id="ARBA00007737"/>
    </source>
</evidence>
<evidence type="ECO:0000256" key="6">
    <source>
        <dbReference type="ARBA" id="ARBA00022692"/>
    </source>
</evidence>
<evidence type="ECO:0000256" key="14">
    <source>
        <dbReference type="SAM" id="Phobius"/>
    </source>
</evidence>
<evidence type="ECO:0000313" key="15">
    <source>
        <dbReference type="EMBL" id="KMZ58076.1"/>
    </source>
</evidence>
<sequence>MFVNKMKALLSCQKHNHRSAEMKRKLLILEEHNHRHRLQKFKNVGFCNMVCRWQLFFFIFISTVIFFYSEIQDEEKVGFEVEVKFPLPMMRNDIGEKDKKYLPCIADRNIPNNNDAINNDGYLVINANGGLNQMRIGICDMVAIAKMMNASLVIPSMDGTSYWNDQSEFKDIFDVDHFIQTLQDEVQVVESLPYEYSSIKPLKQPPISYSKSDYYEKKMKELLKERKVVEFTHADSRLANNDIPPYYQKLRCFANYEALRFTEEIYDVGEMVFQRLMRRSNGKGYIAFHLRYEKDMLSFTGCNHNLTKWEAEELDDMRRRNKRWKEKKINGEKKRKEGKCPMSPRETVLFLKAMGFQPNTHIYIVAGELYGANSIKTITSEFPNLHTHQSVLAGTDQLKKFNRYQNRMAAVDYHVAVKSDVFIFSYNGNMAKAVQGYRRFHGFLPTINPDIRMIIHLIDRLDNGEFSWNEFASKVQSSHPPERLGAAYERKPGKIPKLEENFYANPFPDCFCYSNSSIQTIWD</sequence>
<keyword evidence="6 14" id="KW-0812">Transmembrane</keyword>
<keyword evidence="9 14" id="KW-0472">Membrane</keyword>
<evidence type="ECO:0000256" key="7">
    <source>
        <dbReference type="ARBA" id="ARBA00022968"/>
    </source>
</evidence>
<dbReference type="InterPro" id="IPR024709">
    <property type="entry name" value="FucosylTrfase_pln"/>
</dbReference>
<evidence type="ECO:0000256" key="9">
    <source>
        <dbReference type="ARBA" id="ARBA00023136"/>
    </source>
</evidence>
<evidence type="ECO:0000256" key="2">
    <source>
        <dbReference type="ARBA" id="ARBA00004881"/>
    </source>
</evidence>
<name>A0A0K9NMU8_ZOSMR</name>
<keyword evidence="10" id="KW-0325">Glycoprotein</keyword>
<dbReference type="PANTHER" id="PTHR31741">
    <property type="entry name" value="OS02G0726500 PROTEIN-RELATED"/>
    <property type="match status" value="1"/>
</dbReference>
<gene>
    <name evidence="15" type="ORF">ZOSMA_7G01060</name>
</gene>
<keyword evidence="5 15" id="KW-0808">Transferase</keyword>
<dbReference type="AlphaFoldDB" id="A0A0K9NMU8"/>
<evidence type="ECO:0000256" key="11">
    <source>
        <dbReference type="ARBA" id="ARBA00023253"/>
    </source>
</evidence>
<dbReference type="InterPro" id="IPR019378">
    <property type="entry name" value="GDP-Fuc_O-FucTrfase"/>
</dbReference>
<comment type="subcellular location">
    <subcellularLocation>
        <location evidence="1">Membrane</location>
        <topology evidence="1">Single-pass type II membrane protein</topology>
    </subcellularLocation>
</comment>
<dbReference type="PANTHER" id="PTHR31741:SF4">
    <property type="entry name" value="O-FUCOSYLTRANSFERASE 28"/>
    <property type="match status" value="1"/>
</dbReference>
<dbReference type="CDD" id="cd11299">
    <property type="entry name" value="O-FucT_plant"/>
    <property type="match status" value="1"/>
</dbReference>
<dbReference type="GO" id="GO:0005737">
    <property type="term" value="C:cytoplasm"/>
    <property type="evidence" value="ECO:0000318"/>
    <property type="project" value="GO_Central"/>
</dbReference>
<keyword evidence="11" id="KW-0294">Fucose metabolism</keyword>
<accession>A0A0K9NMU8</accession>
<evidence type="ECO:0000256" key="4">
    <source>
        <dbReference type="ARBA" id="ARBA00022676"/>
    </source>
</evidence>
<proteinExistence type="inferred from homology"/>
<evidence type="ECO:0000256" key="5">
    <source>
        <dbReference type="ARBA" id="ARBA00022679"/>
    </source>
</evidence>
<comment type="similarity">
    <text evidence="3">Belongs to the glycosyltransferase GT106 family.</text>
</comment>
<keyword evidence="8 14" id="KW-1133">Transmembrane helix</keyword>
<keyword evidence="16" id="KW-1185">Reference proteome</keyword>
<comment type="pathway">
    <text evidence="2">Glycan metabolism.</text>
</comment>
<dbReference type="GO" id="GO:0006004">
    <property type="term" value="P:fucose metabolic process"/>
    <property type="evidence" value="ECO:0007669"/>
    <property type="project" value="UniProtKB-KW"/>
</dbReference>
<keyword evidence="12" id="KW-0119">Carbohydrate metabolism</keyword>
<keyword evidence="7" id="KW-0735">Signal-anchor</keyword>
<dbReference type="EMBL" id="LFYR01001978">
    <property type="protein sequence ID" value="KMZ58076.1"/>
    <property type="molecule type" value="Genomic_DNA"/>
</dbReference>
<evidence type="ECO:0000256" key="13">
    <source>
        <dbReference type="ARBA" id="ARBA00030350"/>
    </source>
</evidence>
<evidence type="ECO:0000256" key="1">
    <source>
        <dbReference type="ARBA" id="ARBA00004606"/>
    </source>
</evidence>
<evidence type="ECO:0000256" key="12">
    <source>
        <dbReference type="ARBA" id="ARBA00023277"/>
    </source>
</evidence>
<keyword evidence="4 15" id="KW-0328">Glycosyltransferase</keyword>
<organism evidence="15 16">
    <name type="scientific">Zostera marina</name>
    <name type="common">Eelgrass</name>
    <dbReference type="NCBI Taxonomy" id="29655"/>
    <lineage>
        <taxon>Eukaryota</taxon>
        <taxon>Viridiplantae</taxon>
        <taxon>Streptophyta</taxon>
        <taxon>Embryophyta</taxon>
        <taxon>Tracheophyta</taxon>
        <taxon>Spermatophyta</taxon>
        <taxon>Magnoliopsida</taxon>
        <taxon>Liliopsida</taxon>
        <taxon>Zosteraceae</taxon>
        <taxon>Zostera</taxon>
    </lineage>
</organism>
<dbReference type="Pfam" id="PF10250">
    <property type="entry name" value="O-FucT"/>
    <property type="match status" value="1"/>
</dbReference>
<evidence type="ECO:0000256" key="10">
    <source>
        <dbReference type="ARBA" id="ARBA00023180"/>
    </source>
</evidence>
<dbReference type="GO" id="GO:0016757">
    <property type="term" value="F:glycosyltransferase activity"/>
    <property type="evidence" value="ECO:0007669"/>
    <property type="project" value="UniProtKB-KW"/>
</dbReference>
<evidence type="ECO:0000256" key="8">
    <source>
        <dbReference type="ARBA" id="ARBA00022989"/>
    </source>
</evidence>
<dbReference type="GO" id="GO:0016020">
    <property type="term" value="C:membrane"/>
    <property type="evidence" value="ECO:0007669"/>
    <property type="project" value="UniProtKB-SubCell"/>
</dbReference>
<protein>
    <recommendedName>
        <fullName evidence="13">O-fucosyltransferase family protein</fullName>
    </recommendedName>
</protein>
<dbReference type="OrthoDB" id="1882547at2759"/>
<comment type="caution">
    <text evidence="15">The sequence shown here is derived from an EMBL/GenBank/DDBJ whole genome shotgun (WGS) entry which is preliminary data.</text>
</comment>
<dbReference type="Proteomes" id="UP000036987">
    <property type="component" value="Unassembled WGS sequence"/>
</dbReference>
<feature type="transmembrane region" description="Helical" evidence="14">
    <location>
        <begin position="44"/>
        <end position="68"/>
    </location>
</feature>
<dbReference type="FunFam" id="3.40.50.11350:FF:000011">
    <property type="entry name" value="O-fucosyltransferase 28"/>
    <property type="match status" value="1"/>
</dbReference>
<reference evidence="16" key="1">
    <citation type="journal article" date="2016" name="Nature">
        <title>The genome of the seagrass Zostera marina reveals angiosperm adaptation to the sea.</title>
        <authorList>
            <person name="Olsen J.L."/>
            <person name="Rouze P."/>
            <person name="Verhelst B."/>
            <person name="Lin Y.-C."/>
            <person name="Bayer T."/>
            <person name="Collen J."/>
            <person name="Dattolo E."/>
            <person name="De Paoli E."/>
            <person name="Dittami S."/>
            <person name="Maumus F."/>
            <person name="Michel G."/>
            <person name="Kersting A."/>
            <person name="Lauritano C."/>
            <person name="Lohaus R."/>
            <person name="Toepel M."/>
            <person name="Tonon T."/>
            <person name="Vanneste K."/>
            <person name="Amirebrahimi M."/>
            <person name="Brakel J."/>
            <person name="Bostroem C."/>
            <person name="Chovatia M."/>
            <person name="Grimwood J."/>
            <person name="Jenkins J.W."/>
            <person name="Jueterbock A."/>
            <person name="Mraz A."/>
            <person name="Stam W.T."/>
            <person name="Tice H."/>
            <person name="Bornberg-Bauer E."/>
            <person name="Green P.J."/>
            <person name="Pearson G.A."/>
            <person name="Procaccini G."/>
            <person name="Duarte C.M."/>
            <person name="Schmutz J."/>
            <person name="Reusch T.B.H."/>
            <person name="Van de Peer Y."/>
        </authorList>
    </citation>
    <scope>NUCLEOTIDE SEQUENCE [LARGE SCALE GENOMIC DNA]</scope>
    <source>
        <strain evidence="16">cv. Finnish</strain>
    </source>
</reference>
<evidence type="ECO:0000313" key="16">
    <source>
        <dbReference type="Proteomes" id="UP000036987"/>
    </source>
</evidence>
<dbReference type="PIRSF" id="PIRSF009360">
    <property type="entry name" value="UCP009360"/>
    <property type="match status" value="1"/>
</dbReference>